<accession>A0A0A9G1S5</accession>
<organism evidence="2">
    <name type="scientific">Arundo donax</name>
    <name type="common">Giant reed</name>
    <name type="synonym">Donax arundinaceus</name>
    <dbReference type="NCBI Taxonomy" id="35708"/>
    <lineage>
        <taxon>Eukaryota</taxon>
        <taxon>Viridiplantae</taxon>
        <taxon>Streptophyta</taxon>
        <taxon>Embryophyta</taxon>
        <taxon>Tracheophyta</taxon>
        <taxon>Spermatophyta</taxon>
        <taxon>Magnoliopsida</taxon>
        <taxon>Liliopsida</taxon>
        <taxon>Poales</taxon>
        <taxon>Poaceae</taxon>
        <taxon>PACMAD clade</taxon>
        <taxon>Arundinoideae</taxon>
        <taxon>Arundineae</taxon>
        <taxon>Arundo</taxon>
    </lineage>
</organism>
<reference evidence="2" key="1">
    <citation type="submission" date="2014-09" db="EMBL/GenBank/DDBJ databases">
        <authorList>
            <person name="Magalhaes I.L.F."/>
            <person name="Oliveira U."/>
            <person name="Santos F.R."/>
            <person name="Vidigal T.H.D.A."/>
            <person name="Brescovit A.D."/>
            <person name="Santos A.J."/>
        </authorList>
    </citation>
    <scope>NUCLEOTIDE SEQUENCE</scope>
    <source>
        <tissue evidence="2">Shoot tissue taken approximately 20 cm above the soil surface</tissue>
    </source>
</reference>
<dbReference type="EMBL" id="GBRH01178871">
    <property type="protein sequence ID" value="JAE19025.1"/>
    <property type="molecule type" value="Transcribed_RNA"/>
</dbReference>
<dbReference type="AlphaFoldDB" id="A0A0A9G1S5"/>
<sequence>MHCQEHFLLSKSRCSQSSGTYTRRRRAGSRWSSVGSTGYPYAG</sequence>
<evidence type="ECO:0000256" key="1">
    <source>
        <dbReference type="SAM" id="MobiDB-lite"/>
    </source>
</evidence>
<protein>
    <submittedName>
        <fullName evidence="2">Uncharacterized protein</fullName>
    </submittedName>
</protein>
<proteinExistence type="predicted"/>
<reference evidence="2" key="2">
    <citation type="journal article" date="2015" name="Data Brief">
        <title>Shoot transcriptome of the giant reed, Arundo donax.</title>
        <authorList>
            <person name="Barrero R.A."/>
            <person name="Guerrero F.D."/>
            <person name="Moolhuijzen P."/>
            <person name="Goolsby J.A."/>
            <person name="Tidwell J."/>
            <person name="Bellgard S.E."/>
            <person name="Bellgard M.I."/>
        </authorList>
    </citation>
    <scope>NUCLEOTIDE SEQUENCE</scope>
    <source>
        <tissue evidence="2">Shoot tissue taken approximately 20 cm above the soil surface</tissue>
    </source>
</reference>
<evidence type="ECO:0000313" key="2">
    <source>
        <dbReference type="EMBL" id="JAE19025.1"/>
    </source>
</evidence>
<feature type="region of interest" description="Disordered" evidence="1">
    <location>
        <begin position="13"/>
        <end position="43"/>
    </location>
</feature>
<name>A0A0A9G1S5_ARUDO</name>